<dbReference type="InterPro" id="IPR050553">
    <property type="entry name" value="Thioredoxin_ResA/DsbE_sf"/>
</dbReference>
<gene>
    <name evidence="3" type="ORF">DXN04_26270</name>
</gene>
<keyword evidence="1" id="KW-0732">Signal</keyword>
<dbReference type="Pfam" id="PF00578">
    <property type="entry name" value="AhpC-TSA"/>
    <property type="match status" value="1"/>
</dbReference>
<dbReference type="RefSeq" id="WP_116856369.1">
    <property type="nucleotide sequence ID" value="NZ_QTJV01000010.1"/>
</dbReference>
<keyword evidence="4" id="KW-1185">Reference proteome</keyword>
<feature type="chain" id="PRO_5017821328" evidence="1">
    <location>
        <begin position="20"/>
        <end position="665"/>
    </location>
</feature>
<dbReference type="PANTHER" id="PTHR42852:SF17">
    <property type="entry name" value="THIOREDOXIN-LIKE PROTEIN HI_1115"/>
    <property type="match status" value="1"/>
</dbReference>
<accession>A0A3E1NWI4</accession>
<dbReference type="EMBL" id="QTJV01000010">
    <property type="protein sequence ID" value="RFM32283.1"/>
    <property type="molecule type" value="Genomic_DNA"/>
</dbReference>
<evidence type="ECO:0000256" key="1">
    <source>
        <dbReference type="SAM" id="SignalP"/>
    </source>
</evidence>
<dbReference type="OrthoDB" id="634996at2"/>
<comment type="caution">
    <text evidence="3">The sequence shown here is derived from an EMBL/GenBank/DDBJ whole genome shotgun (WGS) entry which is preliminary data.</text>
</comment>
<dbReference type="PROSITE" id="PS51352">
    <property type="entry name" value="THIOREDOXIN_2"/>
    <property type="match status" value="1"/>
</dbReference>
<dbReference type="InterPro" id="IPR036249">
    <property type="entry name" value="Thioredoxin-like_sf"/>
</dbReference>
<dbReference type="GO" id="GO:0016491">
    <property type="term" value="F:oxidoreductase activity"/>
    <property type="evidence" value="ECO:0007669"/>
    <property type="project" value="InterPro"/>
</dbReference>
<sequence length="665" mass="74867">MKYTWISALAMMLAMPSMGFSQTDSSRLQRSGVPVAGDTLTIHYNPAGGPLAGKDHIRGMVYTFSNYRWGLNDVNLQLHNGVYDAKYYVPENCAFIAFKFYVEQDGQIAAYDNNNDNGFVETTVNKQGMALPGGALAWGLFRKPSFGHAPQGYFEKFNISDEALEMWIRKEMKIYGQYMPRYSGDYLAMLKISLGDEYNEKVERNLVRLAGLPGIDESNYYQIYSTYQFDLKDTHKGDSVKALILSKYPHGHLARHLAYTAAYTSEQSDAKLGRMEKFLQDFPVAEMRRDSGAEQQFMYYSIYRELAVGYVAKAQFDKLIALLPQMDFASLAEIYRWNVERHFMTNSMPLDSIYPLGKAIITEAIAKVHDGSYNENLRFTPQQADEFALSQLDKKLAAHARMLAKMGKYAEALTYVKMISPAFIYTNAKLNDAHIDILEHTGNGAQVGAVLEMGIRNNAATPAMIERLKKEYVAKNGKADGFDAYMESLKPAADMEKFRAQVKAGLINAPYTPFKLKDLNGKTVNSATDFKDKIVVIDFWATWCTPCKSAFPGMQMAVDKYAKDNKVAFYFIATQAASKNYKEEIRSYISKSGFRFNVLLDEITEKGAQNEVFSSMAPVFKSSGIPRKVVLKNGVIRWTSEGYGGSPSKLVDELSYVIDLLKNEN</sequence>
<dbReference type="CDD" id="cd02966">
    <property type="entry name" value="TlpA_like_family"/>
    <property type="match status" value="1"/>
</dbReference>
<evidence type="ECO:0000259" key="2">
    <source>
        <dbReference type="PROSITE" id="PS51352"/>
    </source>
</evidence>
<protein>
    <submittedName>
        <fullName evidence="3">TlpA family protein disulfide reductase</fullName>
    </submittedName>
</protein>
<evidence type="ECO:0000313" key="3">
    <source>
        <dbReference type="EMBL" id="RFM32283.1"/>
    </source>
</evidence>
<dbReference type="AlphaFoldDB" id="A0A3E1NWI4"/>
<evidence type="ECO:0000313" key="4">
    <source>
        <dbReference type="Proteomes" id="UP000261174"/>
    </source>
</evidence>
<name>A0A3E1NWI4_9BACT</name>
<dbReference type="SUPFAM" id="SSF52833">
    <property type="entry name" value="Thioredoxin-like"/>
    <property type="match status" value="1"/>
</dbReference>
<dbReference type="InterPro" id="IPR000866">
    <property type="entry name" value="AhpC/TSA"/>
</dbReference>
<dbReference type="Proteomes" id="UP000261174">
    <property type="component" value="Unassembled WGS sequence"/>
</dbReference>
<dbReference type="PANTHER" id="PTHR42852">
    <property type="entry name" value="THIOL:DISULFIDE INTERCHANGE PROTEIN DSBE"/>
    <property type="match status" value="1"/>
</dbReference>
<proteinExistence type="predicted"/>
<dbReference type="GO" id="GO:0016209">
    <property type="term" value="F:antioxidant activity"/>
    <property type="evidence" value="ECO:0007669"/>
    <property type="project" value="InterPro"/>
</dbReference>
<dbReference type="InterPro" id="IPR013766">
    <property type="entry name" value="Thioredoxin_domain"/>
</dbReference>
<reference evidence="3 4" key="1">
    <citation type="submission" date="2018-08" db="EMBL/GenBank/DDBJ databases">
        <title>Chitinophaga sp. K20C18050901, a novel bacterium isolated from forest soil.</title>
        <authorList>
            <person name="Wang C."/>
        </authorList>
    </citation>
    <scope>NUCLEOTIDE SEQUENCE [LARGE SCALE GENOMIC DNA]</scope>
    <source>
        <strain evidence="3 4">K20C18050901</strain>
    </source>
</reference>
<organism evidence="3 4">
    <name type="scientific">Chitinophaga silvisoli</name>
    <dbReference type="NCBI Taxonomy" id="2291814"/>
    <lineage>
        <taxon>Bacteria</taxon>
        <taxon>Pseudomonadati</taxon>
        <taxon>Bacteroidota</taxon>
        <taxon>Chitinophagia</taxon>
        <taxon>Chitinophagales</taxon>
        <taxon>Chitinophagaceae</taxon>
        <taxon>Chitinophaga</taxon>
    </lineage>
</organism>
<dbReference type="Gene3D" id="3.40.30.10">
    <property type="entry name" value="Glutaredoxin"/>
    <property type="match status" value="1"/>
</dbReference>
<feature type="signal peptide" evidence="1">
    <location>
        <begin position="1"/>
        <end position="19"/>
    </location>
</feature>
<feature type="domain" description="Thioredoxin" evidence="2">
    <location>
        <begin position="505"/>
        <end position="663"/>
    </location>
</feature>